<dbReference type="Proteomes" id="UP001232445">
    <property type="component" value="Unassembled WGS sequence"/>
</dbReference>
<dbReference type="PROSITE" id="PS00843">
    <property type="entry name" value="DALA_DALA_LIGASE_1"/>
    <property type="match status" value="1"/>
</dbReference>
<evidence type="ECO:0000256" key="7">
    <source>
        <dbReference type="ARBA" id="ARBA00022840"/>
    </source>
</evidence>
<dbReference type="PANTHER" id="PTHR23132">
    <property type="entry name" value="D-ALANINE--D-ALANINE LIGASE"/>
    <property type="match status" value="1"/>
</dbReference>
<keyword evidence="4 13" id="KW-0436">Ligase</keyword>
<dbReference type="Gene3D" id="3.30.470.20">
    <property type="entry name" value="ATP-grasp fold, B domain"/>
    <property type="match status" value="1"/>
</dbReference>
<name>A0ABU0CVC3_9BACI</name>
<dbReference type="EC" id="6.3.2.4" evidence="13"/>
<evidence type="ECO:0000256" key="2">
    <source>
        <dbReference type="ARBA" id="ARBA00001946"/>
    </source>
</evidence>
<comment type="cofactor">
    <cofactor evidence="1">
        <name>Mn(2+)</name>
        <dbReference type="ChEBI" id="CHEBI:29035"/>
    </cofactor>
</comment>
<keyword evidence="17" id="KW-1185">Reference proteome</keyword>
<evidence type="ECO:0000256" key="5">
    <source>
        <dbReference type="ARBA" id="ARBA00022723"/>
    </source>
</evidence>
<evidence type="ECO:0000256" key="10">
    <source>
        <dbReference type="ARBA" id="ARBA00022984"/>
    </source>
</evidence>
<dbReference type="NCBIfam" id="NF002378">
    <property type="entry name" value="PRK01372.1"/>
    <property type="match status" value="1"/>
</dbReference>
<dbReference type="InterPro" id="IPR011127">
    <property type="entry name" value="Dala_Dala_lig_N"/>
</dbReference>
<feature type="domain" description="ATP-grasp" evidence="15">
    <location>
        <begin position="129"/>
        <end position="337"/>
    </location>
</feature>
<keyword evidence="5" id="KW-0479">Metal-binding</keyword>
<keyword evidence="7 14" id="KW-0067">ATP-binding</keyword>
<dbReference type="EMBL" id="JAUSUQ010000005">
    <property type="protein sequence ID" value="MDQ0338987.1"/>
    <property type="molecule type" value="Genomic_DNA"/>
</dbReference>
<dbReference type="NCBIfam" id="NF002528">
    <property type="entry name" value="PRK01966.1-4"/>
    <property type="match status" value="1"/>
</dbReference>
<dbReference type="SUPFAM" id="SSF56059">
    <property type="entry name" value="Glutathione synthetase ATP-binding domain-like"/>
    <property type="match status" value="1"/>
</dbReference>
<keyword evidence="13" id="KW-0963">Cytoplasm</keyword>
<dbReference type="HAMAP" id="MF_00047">
    <property type="entry name" value="Dala_Dala_lig"/>
    <property type="match status" value="1"/>
</dbReference>
<keyword evidence="6 14" id="KW-0547">Nucleotide-binding</keyword>
<accession>A0ABU0CVC3</accession>
<keyword evidence="10 13" id="KW-0573">Peptidoglycan synthesis</keyword>
<dbReference type="Gene3D" id="3.40.50.20">
    <property type="match status" value="1"/>
</dbReference>
<dbReference type="Pfam" id="PF01820">
    <property type="entry name" value="Dala_Dala_lig_N"/>
    <property type="match status" value="1"/>
</dbReference>
<comment type="cofactor">
    <cofactor evidence="2">
        <name>Mg(2+)</name>
        <dbReference type="ChEBI" id="CHEBI:18420"/>
    </cofactor>
</comment>
<dbReference type="PROSITE" id="PS50975">
    <property type="entry name" value="ATP_GRASP"/>
    <property type="match status" value="1"/>
</dbReference>
<evidence type="ECO:0000256" key="8">
    <source>
        <dbReference type="ARBA" id="ARBA00022842"/>
    </source>
</evidence>
<comment type="pathway">
    <text evidence="13">Cell wall biogenesis; peptidoglycan biosynthesis.</text>
</comment>
<keyword evidence="11" id="KW-0464">Manganese</keyword>
<sequence>MSDKQVLGLIYGGKSSEHEVSLRTAFSILHAIDYDKWRVVPLYIQLDGLWVEGGSLQQPPSTVAELRLATNRHPDLLKLKETVDIVFPVVHGPYGEDGTLQGLLEMIDVPYVGSGVLGSSLGMDKVMMKRMFALHNLPQGEYLAYTRQEIDNRLESVCTEIEAQLGYPVFVKPANLGSSVGINKAKNEKQLVKALAEAAAFDQKVVVEAFIDGREVEIGVLGNHAGNLQTSVVGEIVSSAEFYDYESKYKDGGAELFIPARIPERVASEMAQLAKEAFLALDCTGLARVDFFWNEKEDQLYLNEINTLPGFTEYSMYPLLFKEAGLSYPELIETLIQLGIERFREKKKIRVIAQSLD</sequence>
<comment type="similarity">
    <text evidence="3 13">Belongs to the D-alanine--D-alanine ligase family.</text>
</comment>
<dbReference type="InterPro" id="IPR011095">
    <property type="entry name" value="Dala_Dala_lig_C"/>
</dbReference>
<dbReference type="InterPro" id="IPR011761">
    <property type="entry name" value="ATP-grasp"/>
</dbReference>
<comment type="catalytic activity">
    <reaction evidence="13">
        <text>2 D-alanine + ATP = D-alanyl-D-alanine + ADP + phosphate + H(+)</text>
        <dbReference type="Rhea" id="RHEA:11224"/>
        <dbReference type="ChEBI" id="CHEBI:15378"/>
        <dbReference type="ChEBI" id="CHEBI:30616"/>
        <dbReference type="ChEBI" id="CHEBI:43474"/>
        <dbReference type="ChEBI" id="CHEBI:57416"/>
        <dbReference type="ChEBI" id="CHEBI:57822"/>
        <dbReference type="ChEBI" id="CHEBI:456216"/>
        <dbReference type="EC" id="6.3.2.4"/>
    </reaction>
</comment>
<evidence type="ECO:0000256" key="14">
    <source>
        <dbReference type="PROSITE-ProRule" id="PRU00409"/>
    </source>
</evidence>
<reference evidence="16 17" key="1">
    <citation type="submission" date="2023-07" db="EMBL/GenBank/DDBJ databases">
        <title>Genomic Encyclopedia of Type Strains, Phase IV (KMG-IV): sequencing the most valuable type-strain genomes for metagenomic binning, comparative biology and taxonomic classification.</title>
        <authorList>
            <person name="Goeker M."/>
        </authorList>
    </citation>
    <scope>NUCLEOTIDE SEQUENCE [LARGE SCALE GENOMIC DNA]</scope>
    <source>
        <strain evidence="16 17">DSM 17740</strain>
    </source>
</reference>
<keyword evidence="8" id="KW-0460">Magnesium</keyword>
<comment type="caution">
    <text evidence="16">The sequence shown here is derived from an EMBL/GenBank/DDBJ whole genome shotgun (WGS) entry which is preliminary data.</text>
</comment>
<dbReference type="InterPro" id="IPR016185">
    <property type="entry name" value="PreATP-grasp_dom_sf"/>
</dbReference>
<dbReference type="PANTHER" id="PTHR23132:SF25">
    <property type="entry name" value="D-ALANINE--D-ALANINE LIGASE A"/>
    <property type="match status" value="1"/>
</dbReference>
<dbReference type="Pfam" id="PF07478">
    <property type="entry name" value="Dala_Dala_lig_C"/>
    <property type="match status" value="1"/>
</dbReference>
<dbReference type="InterPro" id="IPR013815">
    <property type="entry name" value="ATP_grasp_subdomain_1"/>
</dbReference>
<evidence type="ECO:0000313" key="17">
    <source>
        <dbReference type="Proteomes" id="UP001232445"/>
    </source>
</evidence>
<evidence type="ECO:0000256" key="1">
    <source>
        <dbReference type="ARBA" id="ARBA00001936"/>
    </source>
</evidence>
<comment type="subcellular location">
    <subcellularLocation>
        <location evidence="13">Cytoplasm</location>
    </subcellularLocation>
</comment>
<dbReference type="NCBIfam" id="TIGR01205">
    <property type="entry name" value="D_ala_D_alaTIGR"/>
    <property type="match status" value="1"/>
</dbReference>
<evidence type="ECO:0000256" key="3">
    <source>
        <dbReference type="ARBA" id="ARBA00010871"/>
    </source>
</evidence>
<dbReference type="PROSITE" id="PS00844">
    <property type="entry name" value="DALA_DALA_LIGASE_2"/>
    <property type="match status" value="1"/>
</dbReference>
<evidence type="ECO:0000256" key="9">
    <source>
        <dbReference type="ARBA" id="ARBA00022960"/>
    </source>
</evidence>
<dbReference type="GO" id="GO:0008716">
    <property type="term" value="F:D-alanine-D-alanine ligase activity"/>
    <property type="evidence" value="ECO:0007669"/>
    <property type="project" value="UniProtKB-EC"/>
</dbReference>
<evidence type="ECO:0000256" key="4">
    <source>
        <dbReference type="ARBA" id="ARBA00022598"/>
    </source>
</evidence>
<proteinExistence type="inferred from homology"/>
<keyword evidence="9 13" id="KW-0133">Cell shape</keyword>
<evidence type="ECO:0000256" key="6">
    <source>
        <dbReference type="ARBA" id="ARBA00022741"/>
    </source>
</evidence>
<dbReference type="InterPro" id="IPR005905">
    <property type="entry name" value="D_ala_D_ala"/>
</dbReference>
<protein>
    <recommendedName>
        <fullName evidence="13">D-alanine--D-alanine ligase</fullName>
        <ecNumber evidence="13">6.3.2.4</ecNumber>
    </recommendedName>
    <alternativeName>
        <fullName evidence="13">D-Ala-D-Ala ligase</fullName>
    </alternativeName>
    <alternativeName>
        <fullName evidence="13">D-alanylalanine synthetase</fullName>
    </alternativeName>
</protein>
<dbReference type="PIRSF" id="PIRSF039102">
    <property type="entry name" value="Ddl/VanB"/>
    <property type="match status" value="1"/>
</dbReference>
<evidence type="ECO:0000256" key="13">
    <source>
        <dbReference type="HAMAP-Rule" id="MF_00047"/>
    </source>
</evidence>
<comment type="function">
    <text evidence="13">Cell wall formation.</text>
</comment>
<dbReference type="InterPro" id="IPR000291">
    <property type="entry name" value="D-Ala_lig_Van_CS"/>
</dbReference>
<organism evidence="16 17">
    <name type="scientific">Caldalkalibacillus uzonensis</name>
    <dbReference type="NCBI Taxonomy" id="353224"/>
    <lineage>
        <taxon>Bacteria</taxon>
        <taxon>Bacillati</taxon>
        <taxon>Bacillota</taxon>
        <taxon>Bacilli</taxon>
        <taxon>Bacillales</taxon>
        <taxon>Bacillaceae</taxon>
        <taxon>Caldalkalibacillus</taxon>
    </lineage>
</organism>
<evidence type="ECO:0000256" key="11">
    <source>
        <dbReference type="ARBA" id="ARBA00023211"/>
    </source>
</evidence>
<dbReference type="RefSeq" id="WP_307338229.1">
    <property type="nucleotide sequence ID" value="NZ_JAUSUQ010000005.1"/>
</dbReference>
<keyword evidence="12 13" id="KW-0961">Cell wall biogenesis/degradation</keyword>
<dbReference type="SUPFAM" id="SSF52440">
    <property type="entry name" value="PreATP-grasp domain"/>
    <property type="match status" value="1"/>
</dbReference>
<evidence type="ECO:0000256" key="12">
    <source>
        <dbReference type="ARBA" id="ARBA00023316"/>
    </source>
</evidence>
<gene>
    <name evidence="13" type="primary">ddl</name>
    <name evidence="16" type="ORF">J2S00_001773</name>
</gene>
<evidence type="ECO:0000313" key="16">
    <source>
        <dbReference type="EMBL" id="MDQ0338987.1"/>
    </source>
</evidence>
<dbReference type="Gene3D" id="3.30.1490.20">
    <property type="entry name" value="ATP-grasp fold, A domain"/>
    <property type="match status" value="1"/>
</dbReference>
<evidence type="ECO:0000259" key="15">
    <source>
        <dbReference type="PROSITE" id="PS50975"/>
    </source>
</evidence>